<evidence type="ECO:0000313" key="2">
    <source>
        <dbReference type="Proteomes" id="UP001062846"/>
    </source>
</evidence>
<organism evidence="1 2">
    <name type="scientific">Rhododendron molle</name>
    <name type="common">Chinese azalea</name>
    <name type="synonym">Azalea mollis</name>
    <dbReference type="NCBI Taxonomy" id="49168"/>
    <lineage>
        <taxon>Eukaryota</taxon>
        <taxon>Viridiplantae</taxon>
        <taxon>Streptophyta</taxon>
        <taxon>Embryophyta</taxon>
        <taxon>Tracheophyta</taxon>
        <taxon>Spermatophyta</taxon>
        <taxon>Magnoliopsida</taxon>
        <taxon>eudicotyledons</taxon>
        <taxon>Gunneridae</taxon>
        <taxon>Pentapetalae</taxon>
        <taxon>asterids</taxon>
        <taxon>Ericales</taxon>
        <taxon>Ericaceae</taxon>
        <taxon>Ericoideae</taxon>
        <taxon>Rhodoreae</taxon>
        <taxon>Rhododendron</taxon>
    </lineage>
</organism>
<proteinExistence type="predicted"/>
<dbReference type="Proteomes" id="UP001062846">
    <property type="component" value="Chromosome 12"/>
</dbReference>
<protein>
    <submittedName>
        <fullName evidence="1">Uncharacterized protein</fullName>
    </submittedName>
</protein>
<sequence>MALFRRFFYRKPPDRLLEISERVYVFDCCFSTDVLEEDEYKIYMSGVIAQLQDYYPEASFMVFNFREGGKRSQISDILSQYDMTVMDYPRQYEGCPLLPLEMIHHFLRSSESWLTSAGQQNVLLMHCERGGWPVLAFMLAGLLLYRKQYSGEQKTLEMMYKQAPRVLLHLLSPTNPQPSQLRYLQYISRWNLGSDWPPVDTPLVLDCIILRYLPVFGGGKGCRPVVRVYGQDPSNTATRSSKLLFSTLKTKKLGRLYRQEECKIVKIDIHRHVQGDVVLECIHLDDDLVREEVMFRFTFHTAFVQSNVLMLNSEEVDVLWDAKDQFTREFKAEVLFLDADVFPSTVATEVGTEDGSETESVTPDEFFEVEEIFSNAVDSQNGKAYLDSQGVRYNQRDDENNQVVWKEALERHDFPESTSDFHGRKQNGSVDSNFKAAKSIALHDTDELGSPVATEGLSGNLEEMENRRDRNDLYSQNHLERQGSHQKSSAHVNRQKSDKSISSSSKKQPTSSAKSAADSSTIKQKVKPQEPLGTLARQAKPDAVSRWVPSNKGSYTNSMHVAYLPTSRHYSPPRGLALAKDSHAGGKSKASTATPASLGHEVGYMRSANSEPVKHTSGPPLGRPPLQVTSPPSSVSPSLHKGPVSVPSPPPLPPPPSFNKSSNVRSPPNPARVLQSVAMQASPPPPAPPPPPSSNFSFYTSSSRSALPPAPVKTKSLPFPPPSPPPLPPPLAQNAVFVISPLPSPPPPPHGSLRATPLATTTPPPPPPPPPPPSGMQNGGTLFPPQPPPPPWKVETSATATVTALGSPPPPPTPPPFPAFRAFATSKPAGVEVSVPSRSPNPPASCGTLPPSSPFPVHGVMSPPPPPPPPPPPGHGAPPPLPPPRVAPPPPPPPPFSRAPPLPSIKIGGHPLPPPPLHGAPPPPPPSLIGAPPPPGPRAPGPPAPPAPAKPPGAAPSPPSAFGSNGPPSCGAPPPPPGRGRGLSHPAIPASAPRRSTMKPLHWSKVTRALQGSLWEELQRHGEPQIASEFDVSELETLFAATVPKLNSGDKSGDRRKSVGSKSDKVNLVDLRRANNTEIMLTKVKMPLPDMMAAALAMDESILDVDQVENLIKFCPTKEEMELLKGYSGEKENLGKCEQFLLELMKVPRAESKLRVFLFKIQFNTQITEFKKSLNSVNSACEEVRNSLKLKDIMKKILYLGNTLNQGTARGSAIGFKMDSLLKLTDTRASNSKMTLMHYLCKVLASKSPSLLDFHEDLISLEAASKVDMISLSHCNCGVCEKKILEMFHLGFSSLQIQLKSLAEEMQSIIKGLEKVKLELVASENDGPVSEVFHKTLKEFIDIAETEVASVTNMYSVVGRNADALALYFGEDPTRCPFEQVTLTLLNFVRLFRKAHEENCKQAELEKKKIQNEVEMESQKGVNLSKNSGK</sequence>
<gene>
    <name evidence="1" type="ORF">RHMOL_Rhmol12G0181200</name>
</gene>
<name>A0ACC0LK05_RHOML</name>
<dbReference type="EMBL" id="CM046399">
    <property type="protein sequence ID" value="KAI8528871.1"/>
    <property type="molecule type" value="Genomic_DNA"/>
</dbReference>
<accession>A0ACC0LK05</accession>
<comment type="caution">
    <text evidence="1">The sequence shown here is derived from an EMBL/GenBank/DDBJ whole genome shotgun (WGS) entry which is preliminary data.</text>
</comment>
<evidence type="ECO:0000313" key="1">
    <source>
        <dbReference type="EMBL" id="KAI8528871.1"/>
    </source>
</evidence>
<reference evidence="1" key="1">
    <citation type="submission" date="2022-02" db="EMBL/GenBank/DDBJ databases">
        <title>Plant Genome Project.</title>
        <authorList>
            <person name="Zhang R.-G."/>
        </authorList>
    </citation>
    <scope>NUCLEOTIDE SEQUENCE</scope>
    <source>
        <strain evidence="1">AT1</strain>
    </source>
</reference>
<keyword evidence="2" id="KW-1185">Reference proteome</keyword>